<name>A0A6A6BHX7_9PEZI</name>
<dbReference type="AlphaFoldDB" id="A0A6A6BHX7"/>
<dbReference type="Proteomes" id="UP000799438">
    <property type="component" value="Unassembled WGS sequence"/>
</dbReference>
<protein>
    <submittedName>
        <fullName evidence="1">Uncharacterized protein</fullName>
    </submittedName>
</protein>
<gene>
    <name evidence="1" type="ORF">K452DRAFT_27400</name>
</gene>
<dbReference type="GeneID" id="54296668"/>
<keyword evidence="2" id="KW-1185">Reference proteome</keyword>
<sequence length="135" mass="14304">MVAMVRAIALMARVVALLVLPGLLLQPTLALRLYAGRAHAGRRRLVHGGEDVCASRVLVSTAGPAVLADVVERGMSACVEGDDGCVAHLDGCIGLGLVVWFVSGGWCVYEGVFVSDCMFVRVCRVVEVVGEDIFF</sequence>
<evidence type="ECO:0000313" key="2">
    <source>
        <dbReference type="Proteomes" id="UP000799438"/>
    </source>
</evidence>
<dbReference type="RefSeq" id="XP_033397863.1">
    <property type="nucleotide sequence ID" value="XM_033539172.1"/>
</dbReference>
<accession>A0A6A6BHX7</accession>
<dbReference type="EMBL" id="ML995485">
    <property type="protein sequence ID" value="KAF2142151.1"/>
    <property type="molecule type" value="Genomic_DNA"/>
</dbReference>
<organism evidence="1 2">
    <name type="scientific">Aplosporella prunicola CBS 121167</name>
    <dbReference type="NCBI Taxonomy" id="1176127"/>
    <lineage>
        <taxon>Eukaryota</taxon>
        <taxon>Fungi</taxon>
        <taxon>Dikarya</taxon>
        <taxon>Ascomycota</taxon>
        <taxon>Pezizomycotina</taxon>
        <taxon>Dothideomycetes</taxon>
        <taxon>Dothideomycetes incertae sedis</taxon>
        <taxon>Botryosphaeriales</taxon>
        <taxon>Aplosporellaceae</taxon>
        <taxon>Aplosporella</taxon>
    </lineage>
</organism>
<evidence type="ECO:0000313" key="1">
    <source>
        <dbReference type="EMBL" id="KAF2142151.1"/>
    </source>
</evidence>
<reference evidence="1" key="1">
    <citation type="journal article" date="2020" name="Stud. Mycol.">
        <title>101 Dothideomycetes genomes: a test case for predicting lifestyles and emergence of pathogens.</title>
        <authorList>
            <person name="Haridas S."/>
            <person name="Albert R."/>
            <person name="Binder M."/>
            <person name="Bloem J."/>
            <person name="Labutti K."/>
            <person name="Salamov A."/>
            <person name="Andreopoulos B."/>
            <person name="Baker S."/>
            <person name="Barry K."/>
            <person name="Bills G."/>
            <person name="Bluhm B."/>
            <person name="Cannon C."/>
            <person name="Castanera R."/>
            <person name="Culley D."/>
            <person name="Daum C."/>
            <person name="Ezra D."/>
            <person name="Gonzalez J."/>
            <person name="Henrissat B."/>
            <person name="Kuo A."/>
            <person name="Liang C."/>
            <person name="Lipzen A."/>
            <person name="Lutzoni F."/>
            <person name="Magnuson J."/>
            <person name="Mondo S."/>
            <person name="Nolan M."/>
            <person name="Ohm R."/>
            <person name="Pangilinan J."/>
            <person name="Park H.-J."/>
            <person name="Ramirez L."/>
            <person name="Alfaro M."/>
            <person name="Sun H."/>
            <person name="Tritt A."/>
            <person name="Yoshinaga Y."/>
            <person name="Zwiers L.-H."/>
            <person name="Turgeon B."/>
            <person name="Goodwin S."/>
            <person name="Spatafora J."/>
            <person name="Crous P."/>
            <person name="Grigoriev I."/>
        </authorList>
    </citation>
    <scope>NUCLEOTIDE SEQUENCE</scope>
    <source>
        <strain evidence="1">CBS 121167</strain>
    </source>
</reference>
<proteinExistence type="predicted"/>